<dbReference type="Proteomes" id="UP000635885">
    <property type="component" value="Unassembled WGS sequence"/>
</dbReference>
<dbReference type="EMBL" id="BMFD01000001">
    <property type="protein sequence ID" value="GGC27294.1"/>
    <property type="molecule type" value="Genomic_DNA"/>
</dbReference>
<organism evidence="1 2">
    <name type="scientific">Belliella aquatica</name>
    <dbReference type="NCBI Taxonomy" id="1323734"/>
    <lineage>
        <taxon>Bacteria</taxon>
        <taxon>Pseudomonadati</taxon>
        <taxon>Bacteroidota</taxon>
        <taxon>Cytophagia</taxon>
        <taxon>Cytophagales</taxon>
        <taxon>Cyclobacteriaceae</taxon>
        <taxon>Belliella</taxon>
    </lineage>
</organism>
<dbReference type="GO" id="GO:0016787">
    <property type="term" value="F:hydrolase activity"/>
    <property type="evidence" value="ECO:0007669"/>
    <property type="project" value="UniProtKB-KW"/>
</dbReference>
<proteinExistence type="predicted"/>
<name>A0ABQ1LNU3_9BACT</name>
<evidence type="ECO:0000313" key="1">
    <source>
        <dbReference type="EMBL" id="GGC27294.1"/>
    </source>
</evidence>
<evidence type="ECO:0000313" key="2">
    <source>
        <dbReference type="Proteomes" id="UP000635885"/>
    </source>
</evidence>
<comment type="caution">
    <text evidence="1">The sequence shown here is derived from an EMBL/GenBank/DDBJ whole genome shotgun (WGS) entry which is preliminary data.</text>
</comment>
<dbReference type="PROSITE" id="PS51257">
    <property type="entry name" value="PROKAR_LIPOPROTEIN"/>
    <property type="match status" value="1"/>
</dbReference>
<gene>
    <name evidence="1" type="ORF">GCM10010993_02970</name>
</gene>
<keyword evidence="1" id="KW-0378">Hydrolase</keyword>
<dbReference type="InterPro" id="IPR008979">
    <property type="entry name" value="Galactose-bd-like_sf"/>
</dbReference>
<accession>A0ABQ1LNU3</accession>
<dbReference type="Pfam" id="PF17132">
    <property type="entry name" value="Glyco_hydro_106"/>
    <property type="match status" value="2"/>
</dbReference>
<dbReference type="SUPFAM" id="SSF49785">
    <property type="entry name" value="Galactose-binding domain-like"/>
    <property type="match status" value="1"/>
</dbReference>
<dbReference type="PANTHER" id="PTHR36848:SF2">
    <property type="entry name" value="SECRETED PROTEIN"/>
    <property type="match status" value="1"/>
</dbReference>
<dbReference type="RefSeq" id="WP_188438903.1">
    <property type="nucleotide sequence ID" value="NZ_BMFD01000001.1"/>
</dbReference>
<keyword evidence="2" id="KW-1185">Reference proteome</keyword>
<reference evidence="2" key="1">
    <citation type="journal article" date="2019" name="Int. J. Syst. Evol. Microbiol.">
        <title>The Global Catalogue of Microorganisms (GCM) 10K type strain sequencing project: providing services to taxonomists for standard genome sequencing and annotation.</title>
        <authorList>
            <consortium name="The Broad Institute Genomics Platform"/>
            <consortium name="The Broad Institute Genome Sequencing Center for Infectious Disease"/>
            <person name="Wu L."/>
            <person name="Ma J."/>
        </authorList>
    </citation>
    <scope>NUCLEOTIDE SEQUENCE [LARGE SCALE GENOMIC DNA]</scope>
    <source>
        <strain evidence="2">CGMCC 1.12479</strain>
    </source>
</reference>
<dbReference type="NCBIfam" id="NF045579">
    <property type="entry name" value="rhamnoside_JR"/>
    <property type="match status" value="1"/>
</dbReference>
<sequence length="935" mass="106055">MKFPSHKYLSLIASIIIFFGVISCGDNKEEEIIAFETTVDQWPIVTKESKPWTRWWWMGSAVDRGNIDFLLEEYEQIGLGGVEIAPIYGAKGFEDRYLEFLSPEWIAVLKHTVDKAGELGMGVDLTQGTGWPFGGPQVRMEHAASKMIIQEYGLTSVQQVLEIIPQGKNEKEEVMILLHVIGVFKNGERKEITNLLQGNVLEKIPGDLEKVQAVYLGKTGQKVKRAAPGGEGFTFDHFFKTAVNNYLQSFDETFDKQFPDFRAFYNDSFEVYGADFTADFFDEFEKRKGYDLKLMLPEFLENNGSEKSIRVKSDYRQVLNDLLIENFTENWSDWAKERGKLTKNQAHGSPGNLLDIYGAVDIPECETFGSSYFPIPGLRRDSADIRNVDPDPIMLKFASSAAHLTGKNLVSCETFTWLGEHFKSSFSQMKPELDQTFLAGVNHVFYHGVTYSPQDVAFPGWLFYASLNLNQHNSLWDHLPAFNQYITRTQSVLQAGKPDNELLVYWPVYDVWANPEGRMELISVHHIDKWLHPTEFYKQSKSLMELGYSIDFISDKMISGADVRNGQIKSHENASAAKTLIIPKVEFMPLETLENILMLAENGATIIFQAKPADIPGLQDLESNRESVSKLWKKTGLESKNQVSYGKGKLLLSENIASSLEQEQIYPEGISDSGLKFIKRKIGHDKYYFVVNHTSRLISQPVNFLTNSENAYLMNPLDGKIGLANSVRKDKYLAIDLHLESGESIIIRTTDQKSDQVSGWNYYTDPTSISEIFADWRISFDSKGGPKTPKDQTIPSLATWTNQGDTDADFYSGKGTYHGSFNFDLDKSMNYTLNFSKVHESAKIWINGNFAGQVWSLPFKLDISGLLVQGKNEIKIEVANLMANHIRYLDINNISWRNYHEINFVNIDYKPFDASSWNVMPSGLDGKIEIKGFKN</sequence>
<protein>
    <submittedName>
        <fullName evidence="1">Glycosyl hydrolase family 2</fullName>
    </submittedName>
</protein>
<dbReference type="PANTHER" id="PTHR36848">
    <property type="entry name" value="DNA-BINDING PROTEIN (PUTATIVE SECRETED PROTEIN)-RELATED"/>
    <property type="match status" value="1"/>
</dbReference>
<dbReference type="InterPro" id="IPR053161">
    <property type="entry name" value="Ulvan_degrading_GH"/>
</dbReference>
<dbReference type="Gene3D" id="2.60.120.260">
    <property type="entry name" value="Galactose-binding domain-like"/>
    <property type="match status" value="1"/>
</dbReference>